<dbReference type="AlphaFoldDB" id="A0A165TFQ8"/>
<dbReference type="InterPro" id="IPR036779">
    <property type="entry name" value="LysM_dom_sf"/>
</dbReference>
<dbReference type="Pfam" id="PF01476">
    <property type="entry name" value="LysM"/>
    <property type="match status" value="1"/>
</dbReference>
<keyword evidence="1" id="KW-0472">Membrane</keyword>
<organism evidence="3 4">
    <name type="scientific">Daedalea quercina L-15889</name>
    <dbReference type="NCBI Taxonomy" id="1314783"/>
    <lineage>
        <taxon>Eukaryota</taxon>
        <taxon>Fungi</taxon>
        <taxon>Dikarya</taxon>
        <taxon>Basidiomycota</taxon>
        <taxon>Agaricomycotina</taxon>
        <taxon>Agaricomycetes</taxon>
        <taxon>Polyporales</taxon>
        <taxon>Fomitopsis</taxon>
    </lineage>
</organism>
<dbReference type="Gene3D" id="3.10.350.10">
    <property type="entry name" value="LysM domain"/>
    <property type="match status" value="1"/>
</dbReference>
<dbReference type="PROSITE" id="PS51782">
    <property type="entry name" value="LYSM"/>
    <property type="match status" value="1"/>
</dbReference>
<keyword evidence="1" id="KW-0812">Transmembrane</keyword>
<reference evidence="3 4" key="1">
    <citation type="journal article" date="2016" name="Mol. Biol. Evol.">
        <title>Comparative Genomics of Early-Diverging Mushroom-Forming Fungi Provides Insights into the Origins of Lignocellulose Decay Capabilities.</title>
        <authorList>
            <person name="Nagy L.G."/>
            <person name="Riley R."/>
            <person name="Tritt A."/>
            <person name="Adam C."/>
            <person name="Daum C."/>
            <person name="Floudas D."/>
            <person name="Sun H."/>
            <person name="Yadav J.S."/>
            <person name="Pangilinan J."/>
            <person name="Larsson K.H."/>
            <person name="Matsuura K."/>
            <person name="Barry K."/>
            <person name="Labutti K."/>
            <person name="Kuo R."/>
            <person name="Ohm R.A."/>
            <person name="Bhattacharya S.S."/>
            <person name="Shirouzu T."/>
            <person name="Yoshinaga Y."/>
            <person name="Martin F.M."/>
            <person name="Grigoriev I.V."/>
            <person name="Hibbett D.S."/>
        </authorList>
    </citation>
    <scope>NUCLEOTIDE SEQUENCE [LARGE SCALE GENOMIC DNA]</scope>
    <source>
        <strain evidence="3 4">L-15889</strain>
    </source>
</reference>
<dbReference type="OrthoDB" id="2107166at2759"/>
<dbReference type="Proteomes" id="UP000076727">
    <property type="component" value="Unassembled WGS sequence"/>
</dbReference>
<feature type="domain" description="LysM" evidence="2">
    <location>
        <begin position="146"/>
        <end position="190"/>
    </location>
</feature>
<dbReference type="STRING" id="1314783.A0A165TFQ8"/>
<dbReference type="InterPro" id="IPR018392">
    <property type="entry name" value="LysM"/>
</dbReference>
<sequence>MGRWTQYDEDEYRLPEGMKRVGYDADTSKYYYRDADGSLWEGAAGAEFGELTQVSNAPIVLDDDGHASDEDLEAAPTRADGYKPLASDANQPPHFMYGGNRNAYRMLFPFFLLVAVALLLVIRLAFYNTRSDPPPPNAAICPNGSEPVQVQAGDTCWKLSQARNSTLEEFLNLNPTVDCNSLMPGQDVCLPISQSAE</sequence>
<feature type="transmembrane region" description="Helical" evidence="1">
    <location>
        <begin position="106"/>
        <end position="126"/>
    </location>
</feature>
<dbReference type="SUPFAM" id="SSF54106">
    <property type="entry name" value="LysM domain"/>
    <property type="match status" value="1"/>
</dbReference>
<keyword evidence="4" id="KW-1185">Reference proteome</keyword>
<evidence type="ECO:0000313" key="4">
    <source>
        <dbReference type="Proteomes" id="UP000076727"/>
    </source>
</evidence>
<dbReference type="EMBL" id="KV429037">
    <property type="protein sequence ID" value="KZT73368.1"/>
    <property type="molecule type" value="Genomic_DNA"/>
</dbReference>
<proteinExistence type="predicted"/>
<evidence type="ECO:0000313" key="3">
    <source>
        <dbReference type="EMBL" id="KZT73368.1"/>
    </source>
</evidence>
<dbReference type="CDD" id="cd00118">
    <property type="entry name" value="LysM"/>
    <property type="match status" value="1"/>
</dbReference>
<name>A0A165TFQ8_9APHY</name>
<accession>A0A165TFQ8</accession>
<keyword evidence="1" id="KW-1133">Transmembrane helix</keyword>
<protein>
    <submittedName>
        <fullName evidence="3">Carbohydrate-binding module family 50 protein</fullName>
    </submittedName>
</protein>
<evidence type="ECO:0000256" key="1">
    <source>
        <dbReference type="SAM" id="Phobius"/>
    </source>
</evidence>
<gene>
    <name evidence="3" type="ORF">DAEQUDRAFT_721964</name>
</gene>
<dbReference type="SMART" id="SM00257">
    <property type="entry name" value="LysM"/>
    <property type="match status" value="1"/>
</dbReference>
<evidence type="ECO:0000259" key="2">
    <source>
        <dbReference type="PROSITE" id="PS51782"/>
    </source>
</evidence>